<dbReference type="Proteomes" id="UP000324897">
    <property type="component" value="Unassembled WGS sequence"/>
</dbReference>
<accession>A0A5J9ST22</accession>
<comment type="caution">
    <text evidence="1">The sequence shown here is derived from an EMBL/GenBank/DDBJ whole genome shotgun (WGS) entry which is preliminary data.</text>
</comment>
<name>A0A5J9ST22_9POAL</name>
<proteinExistence type="predicted"/>
<evidence type="ECO:0000313" key="1">
    <source>
        <dbReference type="EMBL" id="TVU02064.1"/>
    </source>
</evidence>
<dbReference type="EMBL" id="RWGY01000361">
    <property type="protein sequence ID" value="TVU02064.1"/>
    <property type="molecule type" value="Genomic_DNA"/>
</dbReference>
<evidence type="ECO:0000313" key="2">
    <source>
        <dbReference type="Proteomes" id="UP000324897"/>
    </source>
</evidence>
<protein>
    <submittedName>
        <fullName evidence="1">Uncharacterized protein</fullName>
    </submittedName>
</protein>
<keyword evidence="2" id="KW-1185">Reference proteome</keyword>
<dbReference type="AlphaFoldDB" id="A0A5J9ST22"/>
<reference evidence="1 2" key="1">
    <citation type="journal article" date="2019" name="Sci. Rep.">
        <title>A high-quality genome of Eragrostis curvula grass provides insights into Poaceae evolution and supports new strategies to enhance forage quality.</title>
        <authorList>
            <person name="Carballo J."/>
            <person name="Santos B.A.C.M."/>
            <person name="Zappacosta D."/>
            <person name="Garbus I."/>
            <person name="Selva J.P."/>
            <person name="Gallo C.A."/>
            <person name="Diaz A."/>
            <person name="Albertini E."/>
            <person name="Caccamo M."/>
            <person name="Echenique V."/>
        </authorList>
    </citation>
    <scope>NUCLEOTIDE SEQUENCE [LARGE SCALE GENOMIC DNA]</scope>
    <source>
        <strain evidence="2">cv. Victoria</strain>
        <tissue evidence="1">Leaf</tissue>
    </source>
</reference>
<gene>
    <name evidence="1" type="ORF">EJB05_52430</name>
</gene>
<feature type="non-terminal residue" evidence="1">
    <location>
        <position position="1"/>
    </location>
</feature>
<sequence>MIFAYASLMRHICLDHHNHSIRAIITFHRRSSFAGDLIPLPQVLITDRAGDEAASSFDPV</sequence>
<dbReference type="Gramene" id="TVU02064">
    <property type="protein sequence ID" value="TVU02064"/>
    <property type="gene ID" value="EJB05_52430"/>
</dbReference>
<organism evidence="1 2">
    <name type="scientific">Eragrostis curvula</name>
    <name type="common">weeping love grass</name>
    <dbReference type="NCBI Taxonomy" id="38414"/>
    <lineage>
        <taxon>Eukaryota</taxon>
        <taxon>Viridiplantae</taxon>
        <taxon>Streptophyta</taxon>
        <taxon>Embryophyta</taxon>
        <taxon>Tracheophyta</taxon>
        <taxon>Spermatophyta</taxon>
        <taxon>Magnoliopsida</taxon>
        <taxon>Liliopsida</taxon>
        <taxon>Poales</taxon>
        <taxon>Poaceae</taxon>
        <taxon>PACMAD clade</taxon>
        <taxon>Chloridoideae</taxon>
        <taxon>Eragrostideae</taxon>
        <taxon>Eragrostidinae</taxon>
        <taxon>Eragrostis</taxon>
    </lineage>
</organism>